<accession>A0A211YP88</accession>
<name>A0A211YP88_9CREN</name>
<protein>
    <submittedName>
        <fullName evidence="1">Uncharacterized protein</fullName>
    </submittedName>
</protein>
<keyword evidence="2" id="KW-1185">Reference proteome</keyword>
<reference evidence="1 2" key="1">
    <citation type="submission" date="2017-05" db="EMBL/GenBank/DDBJ databases">
        <title>The draft genome of the hyperthermophilic archaeon 'Pyrodictium delaneyi strain Hulk', an iron and nitrate reducer, reveals the capacity for sulfate reduction.</title>
        <authorList>
            <person name="Demey L.M."/>
            <person name="Miller C."/>
            <person name="Manzella M."/>
            <person name="Reguera G."/>
            <person name="Kashefi K."/>
        </authorList>
    </citation>
    <scope>NUCLEOTIDE SEQUENCE [LARGE SCALE GENOMIC DNA]</scope>
    <source>
        <strain evidence="1 2">Hulk</strain>
    </source>
</reference>
<comment type="caution">
    <text evidence="1">The sequence shown here is derived from an EMBL/GenBank/DDBJ whole genome shotgun (WGS) entry which is preliminary data.</text>
</comment>
<organism evidence="1 2">
    <name type="scientific">Pyrodictium delaneyi</name>
    <dbReference type="NCBI Taxonomy" id="1273541"/>
    <lineage>
        <taxon>Archaea</taxon>
        <taxon>Thermoproteota</taxon>
        <taxon>Thermoprotei</taxon>
        <taxon>Desulfurococcales</taxon>
        <taxon>Pyrodictiaceae</taxon>
        <taxon>Pyrodictium</taxon>
    </lineage>
</organism>
<gene>
    <name evidence="1" type="ORF">Pdsh_03120</name>
</gene>
<sequence>MDRGSIILNKLYRVEGLFHQEKLWIRKRDDIAKLALISTELLNIKRVTSGISARSGGYRAIDLSVKVPIEYLSTELAFFASVSDYGKLVEELNTLKRSGIGKKRDMGFGDLVSWEVYRVQFNGYEIRVLDPMILLYKEHDIFRIITLRNLPAIIVNILRRKSRLLPVNMKAILSRTRPPYWIREKLCLMPFSEFLLRS</sequence>
<dbReference type="AlphaFoldDB" id="A0A211YP88"/>
<dbReference type="Proteomes" id="UP000196694">
    <property type="component" value="Unassembled WGS sequence"/>
</dbReference>
<dbReference type="EMBL" id="NCQP01000002">
    <property type="protein sequence ID" value="OWJ54734.1"/>
    <property type="molecule type" value="Genomic_DNA"/>
</dbReference>
<evidence type="ECO:0000313" key="1">
    <source>
        <dbReference type="EMBL" id="OWJ54734.1"/>
    </source>
</evidence>
<evidence type="ECO:0000313" key="2">
    <source>
        <dbReference type="Proteomes" id="UP000196694"/>
    </source>
</evidence>
<proteinExistence type="predicted"/>